<proteinExistence type="predicted"/>
<dbReference type="EMBL" id="CP069034">
    <property type="protein sequence ID" value="QRD01328.1"/>
    <property type="molecule type" value="Genomic_DNA"/>
</dbReference>
<dbReference type="Proteomes" id="UP000663193">
    <property type="component" value="Chromosome 12"/>
</dbReference>
<evidence type="ECO:0000313" key="1">
    <source>
        <dbReference type="EMBL" id="QRD01328.1"/>
    </source>
</evidence>
<sequence>MINSSACPLVRIPQHTGSTRTGEHYLTGCLHFIQFSGLRHRGITRTRVDHRRCTWSISGLDAYKSAQCLRTGRLTTAGCIHRPSYIDAVRDITATSDRSHLEVDGDMYDAPIQGSILADDLNGLIPCRISDAASTLYMNYTQPEVHVKVSDVGFSK</sequence>
<evidence type="ECO:0000313" key="2">
    <source>
        <dbReference type="Proteomes" id="UP000663193"/>
    </source>
</evidence>
<dbReference type="VEuPathDB" id="FungiDB:JI435_120140"/>
<keyword evidence="2" id="KW-1185">Reference proteome</keyword>
<gene>
    <name evidence="1" type="ORF">JI435_120140</name>
</gene>
<dbReference type="OrthoDB" id="1641903at2759"/>
<organism evidence="1 2">
    <name type="scientific">Phaeosphaeria nodorum (strain SN15 / ATCC MYA-4574 / FGSC 10173)</name>
    <name type="common">Glume blotch fungus</name>
    <name type="synonym">Parastagonospora nodorum</name>
    <dbReference type="NCBI Taxonomy" id="321614"/>
    <lineage>
        <taxon>Eukaryota</taxon>
        <taxon>Fungi</taxon>
        <taxon>Dikarya</taxon>
        <taxon>Ascomycota</taxon>
        <taxon>Pezizomycotina</taxon>
        <taxon>Dothideomycetes</taxon>
        <taxon>Pleosporomycetidae</taxon>
        <taxon>Pleosporales</taxon>
        <taxon>Pleosporineae</taxon>
        <taxon>Phaeosphaeriaceae</taxon>
        <taxon>Parastagonospora</taxon>
    </lineage>
</organism>
<name>A0A7U2F9R1_PHANO</name>
<dbReference type="AlphaFoldDB" id="A0A7U2F9R1"/>
<protein>
    <submittedName>
        <fullName evidence="1">Uncharacterized protein</fullName>
    </submittedName>
</protein>
<accession>A0A7U2F9R1</accession>
<reference evidence="2" key="1">
    <citation type="journal article" date="2021" name="BMC Genomics">
        <title>Chromosome-level genome assembly and manually-curated proteome of model necrotroph Parastagonospora nodorum Sn15 reveals a genome-wide trove of candidate effector homologs, and redundancy of virulence-related functions within an accessory chromosome.</title>
        <authorList>
            <person name="Bertazzoni S."/>
            <person name="Jones D.A.B."/>
            <person name="Phan H.T."/>
            <person name="Tan K.-C."/>
            <person name="Hane J.K."/>
        </authorList>
    </citation>
    <scope>NUCLEOTIDE SEQUENCE [LARGE SCALE GENOMIC DNA]</scope>
    <source>
        <strain evidence="2">SN15 / ATCC MYA-4574 / FGSC 10173)</strain>
    </source>
</reference>